<organism evidence="1 2">
    <name type="scientific">Penicillium cosmopolitanum</name>
    <dbReference type="NCBI Taxonomy" id="1131564"/>
    <lineage>
        <taxon>Eukaryota</taxon>
        <taxon>Fungi</taxon>
        <taxon>Dikarya</taxon>
        <taxon>Ascomycota</taxon>
        <taxon>Pezizomycotina</taxon>
        <taxon>Eurotiomycetes</taxon>
        <taxon>Eurotiomycetidae</taxon>
        <taxon>Eurotiales</taxon>
        <taxon>Aspergillaceae</taxon>
        <taxon>Penicillium</taxon>
    </lineage>
</organism>
<dbReference type="PANTHER" id="PTHR11129">
    <property type="entry name" value="PROTEIN FARNESYLTRANSFERASE ALPHA SUBUNIT/RAB GERANYLGERANYL TRANSFERASE ALPHA SUBUNIT"/>
    <property type="match status" value="1"/>
</dbReference>
<dbReference type="AlphaFoldDB" id="A0A9W9W5S0"/>
<comment type="caution">
    <text evidence="1">The sequence shown here is derived from an EMBL/GenBank/DDBJ whole genome shotgun (WGS) entry which is preliminary data.</text>
</comment>
<dbReference type="GO" id="GO:0005737">
    <property type="term" value="C:cytoplasm"/>
    <property type="evidence" value="ECO:0007669"/>
    <property type="project" value="TreeGrafter"/>
</dbReference>
<dbReference type="OrthoDB" id="5358702at2759"/>
<reference evidence="1" key="1">
    <citation type="submission" date="2022-12" db="EMBL/GenBank/DDBJ databases">
        <authorList>
            <person name="Petersen C."/>
        </authorList>
    </citation>
    <scope>NUCLEOTIDE SEQUENCE</scope>
    <source>
        <strain evidence="1">IBT 29677</strain>
    </source>
</reference>
<evidence type="ECO:0000313" key="1">
    <source>
        <dbReference type="EMBL" id="KAJ5403776.1"/>
    </source>
</evidence>
<dbReference type="Proteomes" id="UP001147747">
    <property type="component" value="Unassembled WGS sequence"/>
</dbReference>
<dbReference type="PANTHER" id="PTHR11129:SF3">
    <property type="entry name" value="PROTEIN PRENYLTRANSFERASE ALPHA SUBUNIT REPEAT-CONTAINING PROTEIN 1"/>
    <property type="match status" value="1"/>
</dbReference>
<sequence>MTTPEDAFHVLADLFTSRGNDVLDIDTTLSTLEAPFIKHGTSIGVTKKCLVQAFTVSRQLFIKHLMPMTSTDFEAEVSNSNQSTELKVPKQIITEIMLLFDSEHLTACNWRKKWLLAAISRDNETSQATSSSEKILETELTLMQTYQGSPLSRHTKSPTLWSHRLWVLDVLTRLRRPTVSTLLKRERAELDIVLRAGVLHPKNFYAFTYMRRLHSYITDISKDQGDADADADQMERAAASLVDPTLTWCLSHPRDISGWMFAMYLLSRVQMQIFVPAR</sequence>
<gene>
    <name evidence="1" type="ORF">N7509_003647</name>
</gene>
<protein>
    <submittedName>
        <fullName evidence="1">Uncharacterized protein</fullName>
    </submittedName>
</protein>
<dbReference type="RefSeq" id="XP_056491018.1">
    <property type="nucleotide sequence ID" value="XM_056628284.1"/>
</dbReference>
<accession>A0A9W9W5S0</accession>
<dbReference type="EMBL" id="JAPZBU010000005">
    <property type="protein sequence ID" value="KAJ5403776.1"/>
    <property type="molecule type" value="Genomic_DNA"/>
</dbReference>
<keyword evidence="2" id="KW-1185">Reference proteome</keyword>
<dbReference type="GeneID" id="81367264"/>
<dbReference type="SUPFAM" id="SSF48439">
    <property type="entry name" value="Protein prenylyltransferase"/>
    <property type="match status" value="1"/>
</dbReference>
<reference evidence="1" key="2">
    <citation type="journal article" date="2023" name="IMA Fungus">
        <title>Comparative genomic study of the Penicillium genus elucidates a diverse pangenome and 15 lateral gene transfer events.</title>
        <authorList>
            <person name="Petersen C."/>
            <person name="Sorensen T."/>
            <person name="Nielsen M.R."/>
            <person name="Sondergaard T.E."/>
            <person name="Sorensen J.L."/>
            <person name="Fitzpatrick D.A."/>
            <person name="Frisvad J.C."/>
            <person name="Nielsen K.L."/>
        </authorList>
    </citation>
    <scope>NUCLEOTIDE SEQUENCE</scope>
    <source>
        <strain evidence="1">IBT 29677</strain>
    </source>
</reference>
<proteinExistence type="predicted"/>
<name>A0A9W9W5S0_9EURO</name>
<evidence type="ECO:0000313" key="2">
    <source>
        <dbReference type="Proteomes" id="UP001147747"/>
    </source>
</evidence>
<dbReference type="Gene3D" id="1.25.40.120">
    <property type="entry name" value="Protein prenylyltransferase"/>
    <property type="match status" value="1"/>
</dbReference>